<dbReference type="EMBL" id="ML170474">
    <property type="protein sequence ID" value="TDL13751.1"/>
    <property type="molecule type" value="Genomic_DNA"/>
</dbReference>
<proteinExistence type="predicted"/>
<feature type="region of interest" description="Disordered" evidence="1">
    <location>
        <begin position="70"/>
        <end position="97"/>
    </location>
</feature>
<sequence length="97" mass="10831">MQRAQAPFRGRQPPPAIVDNTSLAPMVVDRPPMYLRDGSYWWTNWPESPPASSPDAISAAFSMTSMVRLTTPKKPSLPSSRWTKTSTRQTKYYSAAA</sequence>
<name>A0A4Y7PFD5_9AGAM</name>
<feature type="compositionally biased region" description="Polar residues" evidence="1">
    <location>
        <begin position="77"/>
        <end position="97"/>
    </location>
</feature>
<evidence type="ECO:0000256" key="1">
    <source>
        <dbReference type="SAM" id="MobiDB-lite"/>
    </source>
</evidence>
<protein>
    <submittedName>
        <fullName evidence="2">Uncharacterized protein</fullName>
    </submittedName>
</protein>
<dbReference type="AlphaFoldDB" id="A0A4Y7PFD5"/>
<evidence type="ECO:0000313" key="2">
    <source>
        <dbReference type="EMBL" id="TDL13751.1"/>
    </source>
</evidence>
<accession>A0A4Y7PFD5</accession>
<gene>
    <name evidence="2" type="ORF">BD410DRAFT_365553</name>
</gene>
<evidence type="ECO:0000313" key="3">
    <source>
        <dbReference type="Proteomes" id="UP000294933"/>
    </source>
</evidence>
<keyword evidence="3" id="KW-1185">Reference proteome</keyword>
<reference evidence="2 3" key="1">
    <citation type="submission" date="2018-06" db="EMBL/GenBank/DDBJ databases">
        <title>A transcriptomic atlas of mushroom development highlights an independent origin of complex multicellularity.</title>
        <authorList>
            <consortium name="DOE Joint Genome Institute"/>
            <person name="Krizsan K."/>
            <person name="Almasi E."/>
            <person name="Merenyi Z."/>
            <person name="Sahu N."/>
            <person name="Viragh M."/>
            <person name="Koszo T."/>
            <person name="Mondo S."/>
            <person name="Kiss B."/>
            <person name="Balint B."/>
            <person name="Kues U."/>
            <person name="Barry K."/>
            <person name="Hegedus J.C."/>
            <person name="Henrissat B."/>
            <person name="Johnson J."/>
            <person name="Lipzen A."/>
            <person name="Ohm R."/>
            <person name="Nagy I."/>
            <person name="Pangilinan J."/>
            <person name="Yan J."/>
            <person name="Xiong Y."/>
            <person name="Grigoriev I.V."/>
            <person name="Hibbett D.S."/>
            <person name="Nagy L.G."/>
        </authorList>
    </citation>
    <scope>NUCLEOTIDE SEQUENCE [LARGE SCALE GENOMIC DNA]</scope>
    <source>
        <strain evidence="2 3">SZMC22713</strain>
    </source>
</reference>
<dbReference type="Proteomes" id="UP000294933">
    <property type="component" value="Unassembled WGS sequence"/>
</dbReference>
<dbReference type="VEuPathDB" id="FungiDB:BD410DRAFT_365553"/>
<organism evidence="2 3">
    <name type="scientific">Rickenella mellea</name>
    <dbReference type="NCBI Taxonomy" id="50990"/>
    <lineage>
        <taxon>Eukaryota</taxon>
        <taxon>Fungi</taxon>
        <taxon>Dikarya</taxon>
        <taxon>Basidiomycota</taxon>
        <taxon>Agaricomycotina</taxon>
        <taxon>Agaricomycetes</taxon>
        <taxon>Hymenochaetales</taxon>
        <taxon>Rickenellaceae</taxon>
        <taxon>Rickenella</taxon>
    </lineage>
</organism>